<dbReference type="GO" id="GO:0003676">
    <property type="term" value="F:nucleic acid binding"/>
    <property type="evidence" value="ECO:0007669"/>
    <property type="project" value="InterPro"/>
</dbReference>
<evidence type="ECO:0000313" key="4">
    <source>
        <dbReference type="EMBL" id="KAF2403668.1"/>
    </source>
</evidence>
<gene>
    <name evidence="4" type="ORF">EJ06DRAFT_287433</name>
</gene>
<comment type="similarity">
    <text evidence="1">Belongs to the SEN15 family.</text>
</comment>
<dbReference type="Proteomes" id="UP000799640">
    <property type="component" value="Unassembled WGS sequence"/>
</dbReference>
<reference evidence="4" key="1">
    <citation type="journal article" date="2020" name="Stud. Mycol.">
        <title>101 Dothideomycetes genomes: a test case for predicting lifestyles and emergence of pathogens.</title>
        <authorList>
            <person name="Haridas S."/>
            <person name="Albert R."/>
            <person name="Binder M."/>
            <person name="Bloem J."/>
            <person name="Labutti K."/>
            <person name="Salamov A."/>
            <person name="Andreopoulos B."/>
            <person name="Baker S."/>
            <person name="Barry K."/>
            <person name="Bills G."/>
            <person name="Bluhm B."/>
            <person name="Cannon C."/>
            <person name="Castanera R."/>
            <person name="Culley D."/>
            <person name="Daum C."/>
            <person name="Ezra D."/>
            <person name="Gonzalez J."/>
            <person name="Henrissat B."/>
            <person name="Kuo A."/>
            <person name="Liang C."/>
            <person name="Lipzen A."/>
            <person name="Lutzoni F."/>
            <person name="Magnuson J."/>
            <person name="Mondo S."/>
            <person name="Nolan M."/>
            <person name="Ohm R."/>
            <person name="Pangilinan J."/>
            <person name="Park H.-J."/>
            <person name="Ramirez L."/>
            <person name="Alfaro M."/>
            <person name="Sun H."/>
            <person name="Tritt A."/>
            <person name="Yoshinaga Y."/>
            <person name="Zwiers L.-H."/>
            <person name="Turgeon B."/>
            <person name="Goodwin S."/>
            <person name="Spatafora J."/>
            <person name="Crous P."/>
            <person name="Grigoriev I."/>
        </authorList>
    </citation>
    <scope>NUCLEOTIDE SEQUENCE</scope>
    <source>
        <strain evidence="4">CBS 262.69</strain>
    </source>
</reference>
<dbReference type="InterPro" id="IPR011856">
    <property type="entry name" value="tRNA_endonuc-like_dom_sf"/>
</dbReference>
<proteinExistence type="inferred from homology"/>
<protein>
    <recommendedName>
        <fullName evidence="3">tRNA-splicing endonuclease subunit Sen15 domain-containing protein</fullName>
    </recommendedName>
</protein>
<keyword evidence="5" id="KW-1185">Reference proteome</keyword>
<accession>A0A6G1I5U0</accession>
<dbReference type="InterPro" id="IPR036167">
    <property type="entry name" value="tRNA_intron_Endo_cat-like_sf"/>
</dbReference>
<dbReference type="GO" id="GO:0000213">
    <property type="term" value="F:tRNA-intron lyase activity"/>
    <property type="evidence" value="ECO:0007669"/>
    <property type="project" value="TreeGrafter"/>
</dbReference>
<evidence type="ECO:0000256" key="2">
    <source>
        <dbReference type="ARBA" id="ARBA00022694"/>
    </source>
</evidence>
<dbReference type="FunFam" id="3.40.1350.10:FF:000012">
    <property type="entry name" value="Probable tRNA-splicing endonuclease subunit sen-15"/>
    <property type="match status" value="1"/>
</dbReference>
<dbReference type="SUPFAM" id="SSF53032">
    <property type="entry name" value="tRNA-intron endonuclease catalytic domain-like"/>
    <property type="match status" value="1"/>
</dbReference>
<evidence type="ECO:0000259" key="3">
    <source>
        <dbReference type="Pfam" id="PF09631"/>
    </source>
</evidence>
<dbReference type="PANTHER" id="PTHR28518:SF1">
    <property type="entry name" value="TRNA-SPLICING ENDONUCLEASE SUBUNIT SEN15"/>
    <property type="match status" value="1"/>
</dbReference>
<dbReference type="GO" id="GO:0000214">
    <property type="term" value="C:tRNA-intron endonuclease complex"/>
    <property type="evidence" value="ECO:0007669"/>
    <property type="project" value="InterPro"/>
</dbReference>
<dbReference type="GO" id="GO:0000379">
    <property type="term" value="P:tRNA-type intron splice site recognition and cleavage"/>
    <property type="evidence" value="ECO:0007669"/>
    <property type="project" value="InterPro"/>
</dbReference>
<dbReference type="Gene3D" id="3.40.1350.10">
    <property type="match status" value="1"/>
</dbReference>
<dbReference type="InterPro" id="IPR042777">
    <property type="entry name" value="Sen15_fungi"/>
</dbReference>
<evidence type="ECO:0000256" key="1">
    <source>
        <dbReference type="ARBA" id="ARBA00006091"/>
    </source>
</evidence>
<evidence type="ECO:0000313" key="5">
    <source>
        <dbReference type="Proteomes" id="UP000799640"/>
    </source>
</evidence>
<dbReference type="EMBL" id="ML996689">
    <property type="protein sequence ID" value="KAF2403668.1"/>
    <property type="molecule type" value="Genomic_DNA"/>
</dbReference>
<dbReference type="Pfam" id="PF09631">
    <property type="entry name" value="Sen15"/>
    <property type="match status" value="1"/>
</dbReference>
<keyword evidence="2" id="KW-0819">tRNA processing</keyword>
<dbReference type="InterPro" id="IPR018593">
    <property type="entry name" value="tRNA-endonuc_su_Sen15"/>
</dbReference>
<sequence>MALASDVPTPSALESTLRAQSQTRTLHDVRLHHLALQVLHNLQHQHRWTRLTTHTFSPLTGAPLPRPLISGLPPARLYVHPDEQIELLKVEAERKRKGEEDRADGGGKEDVFGAPEREWVLPTHLMEKWSLRQFAEVFDAITVAPLDEEAGEGRELKGNKWRTTKRVVMATVQDDSTVVYYLVHNGIVKPRQN</sequence>
<dbReference type="AlphaFoldDB" id="A0A6G1I5U0"/>
<dbReference type="OrthoDB" id="10002170at2759"/>
<dbReference type="PANTHER" id="PTHR28518">
    <property type="entry name" value="TRNA-SPLICING ENDONUCLEASE SUBUNIT SEN15"/>
    <property type="match status" value="1"/>
</dbReference>
<organism evidence="4 5">
    <name type="scientific">Trichodelitschia bisporula</name>
    <dbReference type="NCBI Taxonomy" id="703511"/>
    <lineage>
        <taxon>Eukaryota</taxon>
        <taxon>Fungi</taxon>
        <taxon>Dikarya</taxon>
        <taxon>Ascomycota</taxon>
        <taxon>Pezizomycotina</taxon>
        <taxon>Dothideomycetes</taxon>
        <taxon>Dothideomycetes incertae sedis</taxon>
        <taxon>Phaeotrichales</taxon>
        <taxon>Phaeotrichaceae</taxon>
        <taxon>Trichodelitschia</taxon>
    </lineage>
</organism>
<feature type="domain" description="tRNA-splicing endonuclease subunit Sen15" evidence="3">
    <location>
        <begin position="37"/>
        <end position="193"/>
    </location>
</feature>
<name>A0A6G1I5U0_9PEZI</name>